<evidence type="ECO:0000256" key="1">
    <source>
        <dbReference type="SAM" id="SignalP"/>
    </source>
</evidence>
<feature type="chain" id="PRO_5047032977" evidence="1">
    <location>
        <begin position="25"/>
        <end position="365"/>
    </location>
</feature>
<dbReference type="InterPro" id="IPR050491">
    <property type="entry name" value="AmpC-like"/>
</dbReference>
<proteinExistence type="predicted"/>
<dbReference type="RefSeq" id="WP_167917097.1">
    <property type="nucleotide sequence ID" value="NZ_JAAVJS010000005.1"/>
</dbReference>
<dbReference type="PANTHER" id="PTHR46825">
    <property type="entry name" value="D-ALANYL-D-ALANINE-CARBOXYPEPTIDASE/ENDOPEPTIDASE AMPH"/>
    <property type="match status" value="1"/>
</dbReference>
<keyword evidence="1" id="KW-0732">Signal</keyword>
<dbReference type="Pfam" id="PF00144">
    <property type="entry name" value="Beta-lactamase"/>
    <property type="match status" value="1"/>
</dbReference>
<name>A0ABX1D951_9FLAO</name>
<evidence type="ECO:0000259" key="2">
    <source>
        <dbReference type="Pfam" id="PF00144"/>
    </source>
</evidence>
<accession>A0ABX1D951</accession>
<dbReference type="PANTHER" id="PTHR46825:SF9">
    <property type="entry name" value="BETA-LACTAMASE-RELATED DOMAIN-CONTAINING PROTEIN"/>
    <property type="match status" value="1"/>
</dbReference>
<feature type="domain" description="Beta-lactamase-related" evidence="2">
    <location>
        <begin position="36"/>
        <end position="353"/>
    </location>
</feature>
<keyword evidence="4" id="KW-1185">Reference proteome</keyword>
<organism evidence="3 4">
    <name type="scientific">Tamlana crocina</name>
    <dbReference type="NCBI Taxonomy" id="393006"/>
    <lineage>
        <taxon>Bacteria</taxon>
        <taxon>Pseudomonadati</taxon>
        <taxon>Bacteroidota</taxon>
        <taxon>Flavobacteriia</taxon>
        <taxon>Flavobacteriales</taxon>
        <taxon>Flavobacteriaceae</taxon>
        <taxon>Tamlana</taxon>
    </lineage>
</organism>
<protein>
    <submittedName>
        <fullName evidence="3">Beta-lactamase family protein</fullName>
    </submittedName>
</protein>
<evidence type="ECO:0000313" key="3">
    <source>
        <dbReference type="EMBL" id="NJX14861.1"/>
    </source>
</evidence>
<gene>
    <name evidence="3" type="ORF">HC176_05115</name>
</gene>
<dbReference type="Proteomes" id="UP000760545">
    <property type="component" value="Unassembled WGS sequence"/>
</dbReference>
<comment type="caution">
    <text evidence="3">The sequence shown here is derived from an EMBL/GenBank/DDBJ whole genome shotgun (WGS) entry which is preliminary data.</text>
</comment>
<dbReference type="EMBL" id="JAAVJS010000005">
    <property type="protein sequence ID" value="NJX14861.1"/>
    <property type="molecule type" value="Genomic_DNA"/>
</dbReference>
<feature type="signal peptide" evidence="1">
    <location>
        <begin position="1"/>
        <end position="24"/>
    </location>
</feature>
<dbReference type="InterPro" id="IPR001466">
    <property type="entry name" value="Beta-lactam-related"/>
</dbReference>
<evidence type="ECO:0000313" key="4">
    <source>
        <dbReference type="Proteomes" id="UP000760545"/>
    </source>
</evidence>
<dbReference type="Gene3D" id="3.40.710.10">
    <property type="entry name" value="DD-peptidase/beta-lactamase superfamily"/>
    <property type="match status" value="1"/>
</dbReference>
<sequence length="365" mass="40914">MIKAFFLVITTFCAICLFPGKSVAQSQSLNRFKKAERVLESMVRKRKVPGMAITVSKNQQVVWSKGVGFADIKKKIPISSEHTVFRIGSISKPIAAIALLRGVEKGLIALDSSIYKYVPYFPKKQYDITVKQLGTHTSGIRSYKGNEFKSNKPLSIKEGISFFQNSSLGFKPGTNFIYSSYNWNLISLAIIEQANVAFEDFVKTEVLLPFRMEQTFADKNQNLRGKAVFYQKKGRRRFKPVEKVNNYFKLASGGFLSTSQDINAFGNALLKMLSVSPNRLKEFTTAQKIKINKALTSTYYGVGFQVSNDSSGRPYFGHIGNALGGYGVFYVYPETNVVVSILANCSNPNSQKMYDKLINKIFEVL</sequence>
<dbReference type="SUPFAM" id="SSF56601">
    <property type="entry name" value="beta-lactamase/transpeptidase-like"/>
    <property type="match status" value="1"/>
</dbReference>
<reference evidence="3 4" key="1">
    <citation type="submission" date="2020-03" db="EMBL/GenBank/DDBJ databases">
        <title>Tamlana sp. nov, isolated from XXX.</title>
        <authorList>
            <person name="Cao W.R."/>
        </authorList>
    </citation>
    <scope>NUCLEOTIDE SEQUENCE [LARGE SCALE GENOMIC DNA]</scope>
    <source>
        <strain evidence="3 4">HST1-43</strain>
    </source>
</reference>
<dbReference type="InterPro" id="IPR012338">
    <property type="entry name" value="Beta-lactam/transpept-like"/>
</dbReference>